<dbReference type="EMBL" id="WRXN01000002">
    <property type="protein sequence ID" value="MVT08226.1"/>
    <property type="molecule type" value="Genomic_DNA"/>
</dbReference>
<keyword evidence="3" id="KW-1185">Reference proteome</keyword>
<proteinExistence type="predicted"/>
<accession>A0A7K1U1R9</accession>
<dbReference type="InterPro" id="IPR025351">
    <property type="entry name" value="Pvc16_N"/>
</dbReference>
<name>A0A7K1U1R9_9BACT</name>
<gene>
    <name evidence="2" type="ORF">GO493_08135</name>
</gene>
<organism evidence="2 3">
    <name type="scientific">Chitinophaga tropicalis</name>
    <dbReference type="NCBI Taxonomy" id="2683588"/>
    <lineage>
        <taxon>Bacteria</taxon>
        <taxon>Pseudomonadati</taxon>
        <taxon>Bacteroidota</taxon>
        <taxon>Chitinophagia</taxon>
        <taxon>Chitinophagales</taxon>
        <taxon>Chitinophagaceae</taxon>
        <taxon>Chitinophaga</taxon>
    </lineage>
</organism>
<feature type="domain" description="Pvc16 N-terminal" evidence="1">
    <location>
        <begin position="12"/>
        <end position="185"/>
    </location>
</feature>
<evidence type="ECO:0000259" key="1">
    <source>
        <dbReference type="Pfam" id="PF14065"/>
    </source>
</evidence>
<dbReference type="Pfam" id="PF14065">
    <property type="entry name" value="Pvc16_N"/>
    <property type="match status" value="1"/>
</dbReference>
<sequence length="195" mass="22018">MFTRMIYETLSCITEEINKHFSRQLHVNEEKVVLSGLVNQDGSIAIQGENKVLVTLINIEKEPMSKGITGPSSGVVSARTQPPLCINLYVLFSAYFSSNNYPEALRFISFIMAYFQSHNVLTAASTPSLDRRIDKVIFEMESMGAERLNNVWATLGAKYMPSVVYKMRMLTFDDAIIREYRPVVSGMNTDNKILS</sequence>
<dbReference type="Proteomes" id="UP000461730">
    <property type="component" value="Unassembled WGS sequence"/>
</dbReference>
<evidence type="ECO:0000313" key="3">
    <source>
        <dbReference type="Proteomes" id="UP000461730"/>
    </source>
</evidence>
<comment type="caution">
    <text evidence="2">The sequence shown here is derived from an EMBL/GenBank/DDBJ whole genome shotgun (WGS) entry which is preliminary data.</text>
</comment>
<protein>
    <submittedName>
        <fullName evidence="2">DUF4255 domain-containing protein</fullName>
    </submittedName>
</protein>
<evidence type="ECO:0000313" key="2">
    <source>
        <dbReference type="EMBL" id="MVT08226.1"/>
    </source>
</evidence>
<dbReference type="AlphaFoldDB" id="A0A7K1U1R9"/>
<reference evidence="2 3" key="1">
    <citation type="submission" date="2019-12" db="EMBL/GenBank/DDBJ databases">
        <title>Chitinophaga sp. strain ysch24 (GDMCC 1.1355), whole genome shotgun sequence.</title>
        <authorList>
            <person name="Zhang X."/>
        </authorList>
    </citation>
    <scope>NUCLEOTIDE SEQUENCE [LARGE SCALE GENOMIC DNA]</scope>
    <source>
        <strain evidence="3">ysch24</strain>
    </source>
</reference>